<organism evidence="1 2">
    <name type="scientific">Physocladia obscura</name>
    <dbReference type="NCBI Taxonomy" id="109957"/>
    <lineage>
        <taxon>Eukaryota</taxon>
        <taxon>Fungi</taxon>
        <taxon>Fungi incertae sedis</taxon>
        <taxon>Chytridiomycota</taxon>
        <taxon>Chytridiomycota incertae sedis</taxon>
        <taxon>Chytridiomycetes</taxon>
        <taxon>Chytridiales</taxon>
        <taxon>Chytriomycetaceae</taxon>
        <taxon>Physocladia</taxon>
    </lineage>
</organism>
<gene>
    <name evidence="1" type="ORF">HK100_010323</name>
</gene>
<dbReference type="EMBL" id="JADGJH010000566">
    <property type="protein sequence ID" value="KAJ3126292.1"/>
    <property type="molecule type" value="Genomic_DNA"/>
</dbReference>
<evidence type="ECO:0000313" key="2">
    <source>
        <dbReference type="Proteomes" id="UP001211907"/>
    </source>
</evidence>
<sequence length="253" mass="28833">MKAVLAHFSLTFDKFNPHQVSGYGMSERKAHFLIENGHVSMICSLYDVIIIGDTTPHGRALLESLLLEEKTPSSRFCQAKIVIEITNRFDHEVRDVARYHATMEALAAQTQTRLRGRLFWVANNNFDKAYTEQKLQMGMPFMRILRPLGIAGNGGNLVYPWGLPSQDINVFAAQMHHTNILPTVIEKFSLPIAVFPLGHKYGGPANLLKFKAWLEFPYQYSTMKFYENIAYGVPQLFPSPRFMEKLFDVKTSS</sequence>
<accession>A0AAD5XHL7</accession>
<comment type="caution">
    <text evidence="1">The sequence shown here is derived from an EMBL/GenBank/DDBJ whole genome shotgun (WGS) entry which is preliminary data.</text>
</comment>
<dbReference type="Proteomes" id="UP001211907">
    <property type="component" value="Unassembled WGS sequence"/>
</dbReference>
<keyword evidence="2" id="KW-1185">Reference proteome</keyword>
<protein>
    <submittedName>
        <fullName evidence="1">Uncharacterized protein</fullName>
    </submittedName>
</protein>
<reference evidence="1" key="1">
    <citation type="submission" date="2020-05" db="EMBL/GenBank/DDBJ databases">
        <title>Phylogenomic resolution of chytrid fungi.</title>
        <authorList>
            <person name="Stajich J.E."/>
            <person name="Amses K."/>
            <person name="Simmons R."/>
            <person name="Seto K."/>
            <person name="Myers J."/>
            <person name="Bonds A."/>
            <person name="Quandt C.A."/>
            <person name="Barry K."/>
            <person name="Liu P."/>
            <person name="Grigoriev I."/>
            <person name="Longcore J.E."/>
            <person name="James T.Y."/>
        </authorList>
    </citation>
    <scope>NUCLEOTIDE SEQUENCE</scope>
    <source>
        <strain evidence="1">JEL0513</strain>
    </source>
</reference>
<dbReference type="AlphaFoldDB" id="A0AAD5XHL7"/>
<proteinExistence type="predicted"/>
<name>A0AAD5XHL7_9FUNG</name>
<evidence type="ECO:0000313" key="1">
    <source>
        <dbReference type="EMBL" id="KAJ3126292.1"/>
    </source>
</evidence>